<sequence length="190" mass="20920">MVIQRPRATDDPPADPIDWARHFWVRQGLGDGSPFLAMSSTLRFHRIMVDRIEPRLRAHELNLTDYMLLMTLLLSNSGTRLISHLARSLLVHATTATLATDRLARRGLITREAHPDDRRATLVTITEAGRALACDATDTLRTIGFGVGEGDDEEAEADQRTLTELLARLRSGAGDGELGSIPAEPIPPPR</sequence>
<keyword evidence="4" id="KW-1185">Reference proteome</keyword>
<protein>
    <submittedName>
        <fullName evidence="3">MarR family transcriptional regulator</fullName>
    </submittedName>
</protein>
<dbReference type="SMART" id="SM00347">
    <property type="entry name" value="HTH_MARR"/>
    <property type="match status" value="1"/>
</dbReference>
<dbReference type="SUPFAM" id="SSF46785">
    <property type="entry name" value="Winged helix' DNA-binding domain"/>
    <property type="match status" value="1"/>
</dbReference>
<gene>
    <name evidence="3" type="ORF">HF526_13060</name>
</gene>
<dbReference type="Proteomes" id="UP000820669">
    <property type="component" value="Unassembled WGS sequence"/>
</dbReference>
<dbReference type="PRINTS" id="PR00598">
    <property type="entry name" value="HTHMARR"/>
</dbReference>
<dbReference type="PANTHER" id="PTHR33164:SF101">
    <property type="entry name" value="TRANSCRIPTIONAL REPRESSOR MPRA"/>
    <property type="match status" value="1"/>
</dbReference>
<name>A0ABX1SDG6_9PSEU</name>
<evidence type="ECO:0000259" key="2">
    <source>
        <dbReference type="PROSITE" id="PS50995"/>
    </source>
</evidence>
<evidence type="ECO:0000256" key="1">
    <source>
        <dbReference type="SAM" id="MobiDB-lite"/>
    </source>
</evidence>
<dbReference type="EMBL" id="JAAXLA010000020">
    <property type="protein sequence ID" value="NMH98233.1"/>
    <property type="molecule type" value="Genomic_DNA"/>
</dbReference>
<dbReference type="InterPro" id="IPR000835">
    <property type="entry name" value="HTH_MarR-typ"/>
</dbReference>
<feature type="region of interest" description="Disordered" evidence="1">
    <location>
        <begin position="171"/>
        <end position="190"/>
    </location>
</feature>
<comment type="caution">
    <text evidence="3">The sequence shown here is derived from an EMBL/GenBank/DDBJ whole genome shotgun (WGS) entry which is preliminary data.</text>
</comment>
<evidence type="ECO:0000313" key="4">
    <source>
        <dbReference type="Proteomes" id="UP000820669"/>
    </source>
</evidence>
<dbReference type="Pfam" id="PF01047">
    <property type="entry name" value="MarR"/>
    <property type="match status" value="1"/>
</dbReference>
<dbReference type="InterPro" id="IPR036388">
    <property type="entry name" value="WH-like_DNA-bd_sf"/>
</dbReference>
<dbReference type="PROSITE" id="PS50995">
    <property type="entry name" value="HTH_MARR_2"/>
    <property type="match status" value="1"/>
</dbReference>
<proteinExistence type="predicted"/>
<dbReference type="Gene3D" id="1.10.10.10">
    <property type="entry name" value="Winged helix-like DNA-binding domain superfamily/Winged helix DNA-binding domain"/>
    <property type="match status" value="1"/>
</dbReference>
<dbReference type="RefSeq" id="WP_169381675.1">
    <property type="nucleotide sequence ID" value="NZ_JAAXLA010000020.1"/>
</dbReference>
<evidence type="ECO:0000313" key="3">
    <source>
        <dbReference type="EMBL" id="NMH98233.1"/>
    </source>
</evidence>
<dbReference type="InterPro" id="IPR036390">
    <property type="entry name" value="WH_DNA-bd_sf"/>
</dbReference>
<dbReference type="InterPro" id="IPR039422">
    <property type="entry name" value="MarR/SlyA-like"/>
</dbReference>
<feature type="domain" description="HTH marR-type" evidence="2">
    <location>
        <begin position="31"/>
        <end position="171"/>
    </location>
</feature>
<dbReference type="PANTHER" id="PTHR33164">
    <property type="entry name" value="TRANSCRIPTIONAL REGULATOR, MARR FAMILY"/>
    <property type="match status" value="1"/>
</dbReference>
<reference evidence="3 4" key="1">
    <citation type="submission" date="2020-04" db="EMBL/GenBank/DDBJ databases">
        <authorList>
            <person name="Klaysubun C."/>
            <person name="Duangmal K."/>
            <person name="Lipun K."/>
        </authorList>
    </citation>
    <scope>NUCLEOTIDE SEQUENCE [LARGE SCALE GENOMIC DNA]</scope>
    <source>
        <strain evidence="3 4">K10HN5</strain>
    </source>
</reference>
<accession>A0ABX1SDG6</accession>
<organism evidence="3 4">
    <name type="scientific">Pseudonocardia acidicola</name>
    <dbReference type="NCBI Taxonomy" id="2724939"/>
    <lineage>
        <taxon>Bacteria</taxon>
        <taxon>Bacillati</taxon>
        <taxon>Actinomycetota</taxon>
        <taxon>Actinomycetes</taxon>
        <taxon>Pseudonocardiales</taxon>
        <taxon>Pseudonocardiaceae</taxon>
        <taxon>Pseudonocardia</taxon>
    </lineage>
</organism>